<evidence type="ECO:0000313" key="1">
    <source>
        <dbReference type="EMBL" id="CDS37356.1"/>
    </source>
</evidence>
<protein>
    <submittedName>
        <fullName evidence="1">Uncharacterized protein</fullName>
    </submittedName>
</protein>
<reference evidence="1" key="2">
    <citation type="submission" date="2015-11" db="EMBL/GenBank/DDBJ databases">
        <authorList>
            <person name="Zhang Y."/>
            <person name="Guo Z."/>
        </authorList>
    </citation>
    <scope>NUCLEOTIDE SEQUENCE</scope>
</reference>
<dbReference type="AlphaFoldDB" id="A0A068XY66"/>
<accession>A0A068XY66</accession>
<gene>
    <name evidence="1" type="ORF">EmuJ_000459900</name>
</gene>
<organism evidence="1 2">
    <name type="scientific">Echinococcus multilocularis</name>
    <name type="common">Fox tapeworm</name>
    <dbReference type="NCBI Taxonomy" id="6211"/>
    <lineage>
        <taxon>Eukaryota</taxon>
        <taxon>Metazoa</taxon>
        <taxon>Spiralia</taxon>
        <taxon>Lophotrochozoa</taxon>
        <taxon>Platyhelminthes</taxon>
        <taxon>Cestoda</taxon>
        <taxon>Eucestoda</taxon>
        <taxon>Cyclophyllidea</taxon>
        <taxon>Taeniidae</taxon>
        <taxon>Echinococcus</taxon>
    </lineage>
</organism>
<sequence>MSSQEEPQAEVPVEASIKPGSPMAYGNCKVNLVGSSQELTSRDNTATKHETHCANQTDHIANDNYSQCSSCQEFTTLFPFSYNIFIPATDSSVHQFMKLRHKLTTTYLRCRLRMGVNTFDSGCIYGNERLLRVESQTEEELIQAIDRLDEVIPAWKVWQRGKVDSQLIR</sequence>
<reference evidence="1" key="1">
    <citation type="journal article" date="2013" name="Nature">
        <title>The genomes of four tapeworm species reveal adaptations to parasitism.</title>
        <authorList>
            <person name="Tsai I.J."/>
            <person name="Zarowiecki M."/>
            <person name="Holroyd N."/>
            <person name="Garciarrubio A."/>
            <person name="Sanchez-Flores A."/>
            <person name="Brooks K.L."/>
            <person name="Tracey A."/>
            <person name="Bobes R.J."/>
            <person name="Fragoso G."/>
            <person name="Sciutto E."/>
            <person name="Aslett M."/>
            <person name="Beasley H."/>
            <person name="Bennett H.M."/>
            <person name="Cai J."/>
            <person name="Camicia F."/>
            <person name="Clark R."/>
            <person name="Cucher M."/>
            <person name="De Silva N."/>
            <person name="Day T.A."/>
            <person name="Deplazes P."/>
            <person name="Estrada K."/>
            <person name="Fernandez C."/>
            <person name="Holland P.W."/>
            <person name="Hou J."/>
            <person name="Hu S."/>
            <person name="Huckvale T."/>
            <person name="Hung S.S."/>
            <person name="Kamenetzky L."/>
            <person name="Keane J.A."/>
            <person name="Kiss F."/>
            <person name="Koziol U."/>
            <person name="Lambert O."/>
            <person name="Liu K."/>
            <person name="Luo X."/>
            <person name="Luo Y."/>
            <person name="Macchiaroli N."/>
            <person name="Nichol S."/>
            <person name="Paps J."/>
            <person name="Parkinson J."/>
            <person name="Pouchkina-Stantcheva N."/>
            <person name="Riddiford N."/>
            <person name="Rosenzvit M."/>
            <person name="Salinas G."/>
            <person name="Wasmuth J.D."/>
            <person name="Zamanian M."/>
            <person name="Zheng Y."/>
            <person name="Cai X."/>
            <person name="Soberon X."/>
            <person name="Olson P.D."/>
            <person name="Laclette J.P."/>
            <person name="Brehm K."/>
            <person name="Berriman M."/>
            <person name="Garciarrubio A."/>
            <person name="Bobes R.J."/>
            <person name="Fragoso G."/>
            <person name="Sanchez-Flores A."/>
            <person name="Estrada K."/>
            <person name="Cevallos M.A."/>
            <person name="Morett E."/>
            <person name="Gonzalez V."/>
            <person name="Portillo T."/>
            <person name="Ochoa-Leyva A."/>
            <person name="Jose M.V."/>
            <person name="Sciutto E."/>
            <person name="Landa A."/>
            <person name="Jimenez L."/>
            <person name="Valdes V."/>
            <person name="Carrero J.C."/>
            <person name="Larralde C."/>
            <person name="Morales-Montor J."/>
            <person name="Limon-Lason J."/>
            <person name="Soberon X."/>
            <person name="Laclette J.P."/>
        </authorList>
    </citation>
    <scope>NUCLEOTIDE SEQUENCE [LARGE SCALE GENOMIC DNA]</scope>
</reference>
<dbReference type="Proteomes" id="UP000017246">
    <property type="component" value="Unassembled WGS sequence"/>
</dbReference>
<dbReference type="OrthoDB" id="6239989at2759"/>
<dbReference type="EMBL" id="LN902843">
    <property type="protein sequence ID" value="CDS37356.1"/>
    <property type="molecule type" value="Genomic_DNA"/>
</dbReference>
<dbReference type="OMA" id="DHIANDN"/>
<proteinExistence type="predicted"/>
<keyword evidence="2" id="KW-1185">Reference proteome</keyword>
<name>A0A068XY66_ECHMU</name>
<evidence type="ECO:0000313" key="2">
    <source>
        <dbReference type="Proteomes" id="UP000017246"/>
    </source>
</evidence>